<organism evidence="1 2">
    <name type="scientific">Triparma retinervis</name>
    <dbReference type="NCBI Taxonomy" id="2557542"/>
    <lineage>
        <taxon>Eukaryota</taxon>
        <taxon>Sar</taxon>
        <taxon>Stramenopiles</taxon>
        <taxon>Ochrophyta</taxon>
        <taxon>Bolidophyceae</taxon>
        <taxon>Parmales</taxon>
        <taxon>Triparmaceae</taxon>
        <taxon>Triparma</taxon>
    </lineage>
</organism>
<proteinExistence type="predicted"/>
<protein>
    <submittedName>
        <fullName evidence="1">Uncharacterized protein</fullName>
    </submittedName>
</protein>
<sequence>MEDMKRGGKGRLLDKVAVTTVINGLVSKGKVKEAMGVFELR</sequence>
<name>A0A9W7E2F9_9STRA</name>
<evidence type="ECO:0000313" key="1">
    <source>
        <dbReference type="EMBL" id="GMH63767.1"/>
    </source>
</evidence>
<gene>
    <name evidence="1" type="ORF">TrRE_jg349</name>
</gene>
<feature type="non-terminal residue" evidence="1">
    <location>
        <position position="41"/>
    </location>
</feature>
<accession>A0A9W7E2F9</accession>
<keyword evidence="2" id="KW-1185">Reference proteome</keyword>
<dbReference type="EMBL" id="BRXZ01005313">
    <property type="protein sequence ID" value="GMH63767.1"/>
    <property type="molecule type" value="Genomic_DNA"/>
</dbReference>
<dbReference type="Proteomes" id="UP001165082">
    <property type="component" value="Unassembled WGS sequence"/>
</dbReference>
<comment type="caution">
    <text evidence="1">The sequence shown here is derived from an EMBL/GenBank/DDBJ whole genome shotgun (WGS) entry which is preliminary data.</text>
</comment>
<evidence type="ECO:0000313" key="2">
    <source>
        <dbReference type="Proteomes" id="UP001165082"/>
    </source>
</evidence>
<reference evidence="1" key="1">
    <citation type="submission" date="2022-07" db="EMBL/GenBank/DDBJ databases">
        <title>Genome analysis of Parmales, a sister group of diatoms, reveals the evolutionary specialization of diatoms from phago-mixotrophs to photoautotrophs.</title>
        <authorList>
            <person name="Ban H."/>
            <person name="Sato S."/>
            <person name="Yoshikawa S."/>
            <person name="Kazumasa Y."/>
            <person name="Nakamura Y."/>
            <person name="Ichinomiya M."/>
            <person name="Saitoh K."/>
            <person name="Sato N."/>
            <person name="Blanc-Mathieu R."/>
            <person name="Endo H."/>
            <person name="Kuwata A."/>
            <person name="Ogata H."/>
        </authorList>
    </citation>
    <scope>NUCLEOTIDE SEQUENCE</scope>
</reference>
<dbReference type="AlphaFoldDB" id="A0A9W7E2F9"/>